<evidence type="ECO:0000256" key="5">
    <source>
        <dbReference type="ARBA" id="ARBA00022475"/>
    </source>
</evidence>
<accession>A0AAE1K705</accession>
<comment type="caution">
    <text evidence="9">The sequence shown here is derived from an EMBL/GenBank/DDBJ whole genome shotgun (WGS) entry which is preliminary data.</text>
</comment>
<evidence type="ECO:0000256" key="2">
    <source>
        <dbReference type="ARBA" id="ARBA00004236"/>
    </source>
</evidence>
<organism evidence="9 10">
    <name type="scientific">Acacia crassicarpa</name>
    <name type="common">northern wattle</name>
    <dbReference type="NCBI Taxonomy" id="499986"/>
    <lineage>
        <taxon>Eukaryota</taxon>
        <taxon>Viridiplantae</taxon>
        <taxon>Streptophyta</taxon>
        <taxon>Embryophyta</taxon>
        <taxon>Tracheophyta</taxon>
        <taxon>Spermatophyta</taxon>
        <taxon>Magnoliopsida</taxon>
        <taxon>eudicotyledons</taxon>
        <taxon>Gunneridae</taxon>
        <taxon>Pentapetalae</taxon>
        <taxon>rosids</taxon>
        <taxon>fabids</taxon>
        <taxon>Fabales</taxon>
        <taxon>Fabaceae</taxon>
        <taxon>Caesalpinioideae</taxon>
        <taxon>mimosoid clade</taxon>
        <taxon>Acacieae</taxon>
        <taxon>Acacia</taxon>
    </lineage>
</organism>
<proteinExistence type="inferred from homology"/>
<evidence type="ECO:0000256" key="7">
    <source>
        <dbReference type="ARBA" id="ARBA00023294"/>
    </source>
</evidence>
<evidence type="ECO:0000256" key="3">
    <source>
        <dbReference type="ARBA" id="ARBA00010067"/>
    </source>
</evidence>
<keyword evidence="5" id="KW-1003">Cell membrane</keyword>
<evidence type="ECO:0000313" key="9">
    <source>
        <dbReference type="EMBL" id="KAK4267244.1"/>
    </source>
</evidence>
<dbReference type="GO" id="GO:0005886">
    <property type="term" value="C:plasma membrane"/>
    <property type="evidence" value="ECO:0007669"/>
    <property type="project" value="UniProtKB-SubCell"/>
</dbReference>
<name>A0AAE1K705_9FABA</name>
<keyword evidence="10" id="KW-1185">Reference proteome</keyword>
<dbReference type="AlphaFoldDB" id="A0AAE1K705"/>
<dbReference type="PANTHER" id="PTHR33541:SF28">
    <property type="entry name" value="PROTEIN BIG GRAIN 1-LIKE A"/>
    <property type="match status" value="1"/>
</dbReference>
<dbReference type="PANTHER" id="PTHR33541">
    <property type="entry name" value="PROTEIN BIG GRAIN 1-LIKE A-RELATED"/>
    <property type="match status" value="1"/>
</dbReference>
<keyword evidence="6" id="KW-0472">Membrane</keyword>
<feature type="region of interest" description="Disordered" evidence="8">
    <location>
        <begin position="215"/>
        <end position="264"/>
    </location>
</feature>
<comment type="similarity">
    <text evidence="3">Belongs to the BIG GRAIN 1 (BG1) plant protein family.</text>
</comment>
<keyword evidence="7" id="KW-0927">Auxin signaling pathway</keyword>
<comment type="function">
    <text evidence="1">Involved in auxin transport. Regulator of the auxin signaling pathway.</text>
</comment>
<gene>
    <name evidence="9" type="ORF">QN277_024050</name>
</gene>
<evidence type="ECO:0008006" key="11">
    <source>
        <dbReference type="Google" id="ProtNLM"/>
    </source>
</evidence>
<protein>
    <recommendedName>
        <fullName evidence="11">Protein BIG GRAIN 1-like B</fullName>
    </recommendedName>
</protein>
<dbReference type="GO" id="GO:0009734">
    <property type="term" value="P:auxin-activated signaling pathway"/>
    <property type="evidence" value="ECO:0007669"/>
    <property type="project" value="UniProtKB-KW"/>
</dbReference>
<sequence length="401" mass="45869">MEKWDHHHKRHNRENPSFSSTLLDSIYRSIEAEEEKQQDHLCFYREKIMRKQKQSSSNTTTTTTNKKFFDDGDVVVAETKKPNFRRNSLTEFDRKKARSNYGSNSFSIFSSSSSSDSSSGYGFSSSESESWYKMQKPKPIRTSISSSIRPQNSSFEAPNNYRTYSVQTQKPNHEKNGSSKAKSKALKILYGDLKKSKQPVSPGARLASFLHSLFNSGGNTKKTTKSSSSVINPHDNEPKVIKTQQPSTCSSASSFSRSCLSKTPSSRSEAKRSVRFCPVSEIVDEDCRPCGQKNIFLEDDQEKKRNHNNNEELRFHVMKESRRVEEFARELLLKTKMKKEKEFEMKFGNEDEDDGVSCSSSDLFELDNLSSIGIQRYREELPVYETTHFDTNRAIANGFIL</sequence>
<feature type="compositionally biased region" description="Low complexity" evidence="8">
    <location>
        <begin position="215"/>
        <end position="229"/>
    </location>
</feature>
<reference evidence="9" key="1">
    <citation type="submission" date="2023-10" db="EMBL/GenBank/DDBJ databases">
        <title>Chromosome-level genome of the transformable northern wattle, Acacia crassicarpa.</title>
        <authorList>
            <person name="Massaro I."/>
            <person name="Sinha N.R."/>
            <person name="Poethig S."/>
            <person name="Leichty A.R."/>
        </authorList>
    </citation>
    <scope>NUCLEOTIDE SEQUENCE</scope>
    <source>
        <strain evidence="9">Acra3RX</strain>
        <tissue evidence="9">Leaf</tissue>
    </source>
</reference>
<feature type="compositionally biased region" description="Low complexity" evidence="8">
    <location>
        <begin position="247"/>
        <end position="261"/>
    </location>
</feature>
<comment type="subcellular location">
    <subcellularLocation>
        <location evidence="2">Cell membrane</location>
    </subcellularLocation>
</comment>
<evidence type="ECO:0000313" key="10">
    <source>
        <dbReference type="Proteomes" id="UP001293593"/>
    </source>
</evidence>
<dbReference type="Proteomes" id="UP001293593">
    <property type="component" value="Unassembled WGS sequence"/>
</dbReference>
<evidence type="ECO:0000256" key="1">
    <source>
        <dbReference type="ARBA" id="ARBA00002281"/>
    </source>
</evidence>
<dbReference type="InterPro" id="IPR039621">
    <property type="entry name" value="BG1-like"/>
</dbReference>
<evidence type="ECO:0000256" key="4">
    <source>
        <dbReference type="ARBA" id="ARBA00022448"/>
    </source>
</evidence>
<evidence type="ECO:0000256" key="6">
    <source>
        <dbReference type="ARBA" id="ARBA00023136"/>
    </source>
</evidence>
<evidence type="ECO:0000256" key="8">
    <source>
        <dbReference type="SAM" id="MobiDB-lite"/>
    </source>
</evidence>
<dbReference type="EMBL" id="JAWXYG010000007">
    <property type="protein sequence ID" value="KAK4267244.1"/>
    <property type="molecule type" value="Genomic_DNA"/>
</dbReference>
<keyword evidence="4" id="KW-0813">Transport</keyword>